<dbReference type="SUPFAM" id="SSF48452">
    <property type="entry name" value="TPR-like"/>
    <property type="match status" value="1"/>
</dbReference>
<dbReference type="InterPro" id="IPR019734">
    <property type="entry name" value="TPR_rpt"/>
</dbReference>
<evidence type="ECO:0000256" key="1">
    <source>
        <dbReference type="PROSITE-ProRule" id="PRU00339"/>
    </source>
</evidence>
<evidence type="ECO:0000313" key="2">
    <source>
        <dbReference type="EMBL" id="MEF2293794.1"/>
    </source>
</evidence>
<dbReference type="Proteomes" id="UP001356080">
    <property type="component" value="Unassembled WGS sequence"/>
</dbReference>
<proteinExistence type="predicted"/>
<dbReference type="EMBL" id="JAZHPM010000041">
    <property type="protein sequence ID" value="MEF2293794.1"/>
    <property type="molecule type" value="Genomic_DNA"/>
</dbReference>
<gene>
    <name evidence="2" type="ORF">V2W34_17525</name>
</gene>
<evidence type="ECO:0000313" key="3">
    <source>
        <dbReference type="Proteomes" id="UP001356080"/>
    </source>
</evidence>
<dbReference type="InterPro" id="IPR011990">
    <property type="entry name" value="TPR-like_helical_dom_sf"/>
</dbReference>
<accession>A0ABU7VJE4</accession>
<organism evidence="2 3">
    <name type="scientific">Virgibacillus dokdonensis</name>
    <dbReference type="NCBI Taxonomy" id="302167"/>
    <lineage>
        <taxon>Bacteria</taxon>
        <taxon>Bacillati</taxon>
        <taxon>Bacillota</taxon>
        <taxon>Bacilli</taxon>
        <taxon>Bacillales</taxon>
        <taxon>Bacillaceae</taxon>
        <taxon>Virgibacillus</taxon>
    </lineage>
</organism>
<dbReference type="RefSeq" id="WP_331805945.1">
    <property type="nucleotide sequence ID" value="NZ_JAZHPM010000041.1"/>
</dbReference>
<keyword evidence="1" id="KW-0802">TPR repeat</keyword>
<protein>
    <submittedName>
        <fullName evidence="2">Tetratricopeptide repeat protein</fullName>
    </submittedName>
</protein>
<sequence length="547" mass="63575">MTYTLSSLFIESNSTIQSYYTANRLYESLNSITTDAIFSEIHKEYAIDTSSVFGYFDNEKKNPEYNGNLATLELQAIMLRLSRHHIKRAKIIENVSNFFADLILYNYQNGLKKIVFMRAEFIDRPSLMIINRTISILRRNNIEINISFDFQRNVFINSEIELINSRAQVFNKLDRIIKIKDYSNIVGRELTIDDFNLRDDFYNTNVLNAAIIEQNFELAFLILQYNLHSNKDYKIMSDQMTYRNLGVIEVNLGNFEKAIIYFDKAINNSDSVIEYSRNSYIKALCLIKRLKKVEKGLKVIDQAILKLYNADIEKDIKYKHEMAWLINGQCLGRTILASRMNQKDKESVLFEIIGKEMEAYRLISHEKSFHLIYLKFNLLANIAFLLEILGNYTKAIDFWEKSFAPILASDDQYREGEKALTYRLGILYLNLGDLGKSEVLLKRALALAKSEDNPFHINVIFYAIGYLKILNNDSYNTTLDLINKGKNLSIHLGDSKMRNQFEELNKSLDDNFGSKMLEPPKVKLISYIPYIDLSFVPEIDLNKQLTS</sequence>
<keyword evidence="3" id="KW-1185">Reference proteome</keyword>
<comment type="caution">
    <text evidence="2">The sequence shown here is derived from an EMBL/GenBank/DDBJ whole genome shotgun (WGS) entry which is preliminary data.</text>
</comment>
<reference evidence="2 3" key="1">
    <citation type="submission" date="2024-01" db="EMBL/GenBank/DDBJ databases">
        <title>Survival strategy associated with biotechnological potential of Virgibacillus dokdonensis T4.6 isolated from salt-fermented shrimp paste.</title>
        <authorList>
            <person name="Doan T.V."/>
            <person name="Quach N.T."/>
            <person name="Phi Q.-T."/>
        </authorList>
    </citation>
    <scope>NUCLEOTIDE SEQUENCE [LARGE SCALE GENOMIC DNA]</scope>
    <source>
        <strain evidence="2 3">T4.6</strain>
    </source>
</reference>
<dbReference type="SMART" id="SM00028">
    <property type="entry name" value="TPR"/>
    <property type="match status" value="3"/>
</dbReference>
<name>A0ABU7VJE4_9BACI</name>
<feature type="repeat" description="TPR" evidence="1">
    <location>
        <begin position="239"/>
        <end position="272"/>
    </location>
</feature>
<dbReference type="PROSITE" id="PS50005">
    <property type="entry name" value="TPR"/>
    <property type="match status" value="1"/>
</dbReference>
<dbReference type="Pfam" id="PF13181">
    <property type="entry name" value="TPR_8"/>
    <property type="match status" value="2"/>
</dbReference>
<dbReference type="Gene3D" id="1.25.40.10">
    <property type="entry name" value="Tetratricopeptide repeat domain"/>
    <property type="match status" value="2"/>
</dbReference>